<feature type="transmembrane region" description="Helical" evidence="10">
    <location>
        <begin position="1151"/>
        <end position="1171"/>
    </location>
</feature>
<feature type="transmembrane region" description="Helical" evidence="10">
    <location>
        <begin position="583"/>
        <end position="602"/>
    </location>
</feature>
<dbReference type="Pfam" id="PF02949">
    <property type="entry name" value="7tm_6"/>
    <property type="match status" value="4"/>
</dbReference>
<evidence type="ECO:0000256" key="4">
    <source>
        <dbReference type="ARBA" id="ARBA00022692"/>
    </source>
</evidence>
<dbReference type="PANTHER" id="PTHR21137">
    <property type="entry name" value="ODORANT RECEPTOR"/>
    <property type="match status" value="1"/>
</dbReference>
<feature type="transmembrane region" description="Helical" evidence="10">
    <location>
        <begin position="812"/>
        <end position="831"/>
    </location>
</feature>
<feature type="transmembrane region" description="Helical" evidence="10">
    <location>
        <begin position="1342"/>
        <end position="1360"/>
    </location>
</feature>
<feature type="transmembrane region" description="Helical" evidence="10">
    <location>
        <begin position="545"/>
        <end position="571"/>
    </location>
</feature>
<evidence type="ECO:0000256" key="5">
    <source>
        <dbReference type="ARBA" id="ARBA00022725"/>
    </source>
</evidence>
<dbReference type="Proteomes" id="UP001607303">
    <property type="component" value="Unassembled WGS sequence"/>
</dbReference>
<sequence length="1695" mass="195167">MRYNLDRCSNQQSDILIFFVALLCTAYLDELLDDREGMSPNIDERIVSIIRHDAQTLITILFYLKQILPLNFISFIENLLHEVFLIEKINLGYTIEFALNYSIKIGRGILRVIGAWPVHKESSNIEKIYSYFAKVFCYFLFTFILIPGLLRIFLIEQNTRVRLKIIGPLCSCLINAMKYTILMTRGKKIQECMKHVREDWKKVVLKKDYESMMSHAKVGRTLALMSASFLYGAGMSYRTILPLSKGKLIIAYELVFFGQFLAGFVVYSVACGVCGLATFLIMHACGQLEILMRMMRNIVDGKDDTDNTDPDTRIAEVIRHQIRSKNFVKKVEEILQYMCMVEILGCTSLVCLVLYYVIMEWENSDTTGLITYFIFLLSFAFNMFIFCYLGELLSEQGIKVGITSCTLDWNRLPTRSAQSLILMILASNHPIKIVAGKLMVIPSMIIVRSNFSRLLKPRLDTSTFFEVVSSMEMQNRNRSFYNRTSRNLNRCKRTVLYYRHYMDNFTVDNFKKNVDLSVSLNRWVSKPIGTWPSSSKISENDRFEVFLKMITIVICYMLLSFILIFGGMYLVLELEDLYNHLKLGSALSFFLMAAIKYFILIVRENDIRRCIGCIEIDWRNVKYLEDKKIMIENANFGRKLIMICGVFMYGGVIFYYIALPMTRQKIFDEEKNITYRSLVYPIPKIVADARLSPLNEIFYILQLFSGLVAHNITVATCGLAALLAMHACGQLEILMSWLEYLVDGRGDVSDSLDKRLADIVEQHVRAFSFIKRTEEIIREISLIELVGCTLNMCCLGYYCMVEWDIRRPLNSFTYLILLTSVTFNIFIFCYIGEVLANQTVKVGEKSYMIDWYRIPERKSLALVLIIMMSNSSTRLTAGNFIELSISSFCDPNRWILEPLGIWPLKRGSIEISWKDRCLRRGKSAIFYFLMIFVFVSCAPYVILEVENIYDKLKLTGPLSFCAMAILKYIFLTIREEEIQCCIESIEMDWKKTTHFEDERIMIEKVYSGRRLVTICIVFTYGAASFYYIVLPLMSGKVLAPDMNITYRPVPFPVASFLMDIRYSPTNEIVIFIQCLYGFAAHSIAAGACSLAAVFTMHACGQLQVLMNWLEHLLDGREDMCSNVDERMASIIQQHVRTLNFISLTENLLHEVSLVEVVGCTLNMCLLGYYCIMEWNKTERLGCLTYGIILTSVTFNIFIFCYIGELLMEQCKILGERSYAIDWYRLPGKKSQPLILLIAMSRTTTKLTAGNFMELSLSSFSDVNYQIVGRLFKYVTDIDWRMFIQTSIMADVLCVPSMRDNLDENANFNVQLNRWILKSIGAWPKSSDVSYCQIYLHRLNKTICYALIIFLMIPCGLYLTLEVKDTYDKLRLTGPLSFCLMAIIKYCALNIRENDIRQCFEYIEWDWKKVKHNEDLQIMKKNANLGRRIVIICATFMYSSAAFYYIAVPFARGMITEMDSNVTYRPLVYPVAKIIVDARRSPINEIFFGIQCISGFLTHSITTAACGLAATFAMHACGQLQLIISCLENLVDGREDSNDTIEERLADIVQRHVRALNFISLTEEVLNEISLVEVVGCTMNICLLGYYCITGWQYNETMGRVTYIILFVSVTFNIFIFCYIGELLADQCQKVGERSYMIDWYRLPWKDVRGLVLILAMSNSPNNLTAGYLIELSLTSFGDVIKSSLAYLNMLRTLTE</sequence>
<evidence type="ECO:0000313" key="12">
    <source>
        <dbReference type="Proteomes" id="UP001607303"/>
    </source>
</evidence>
<evidence type="ECO:0000256" key="7">
    <source>
        <dbReference type="ARBA" id="ARBA00023136"/>
    </source>
</evidence>
<keyword evidence="6 10" id="KW-1133">Transmembrane helix</keyword>
<feature type="transmembrane region" description="Helical" evidence="10">
    <location>
        <begin position="1068"/>
        <end position="1094"/>
    </location>
</feature>
<feature type="transmembrane region" description="Helical" evidence="10">
    <location>
        <begin position="131"/>
        <end position="154"/>
    </location>
</feature>
<feature type="transmembrane region" description="Helical" evidence="10">
    <location>
        <begin position="370"/>
        <end position="389"/>
    </location>
</feature>
<evidence type="ECO:0000256" key="9">
    <source>
        <dbReference type="ARBA" id="ARBA00023224"/>
    </source>
</evidence>
<evidence type="ECO:0000256" key="1">
    <source>
        <dbReference type="ARBA" id="ARBA00004651"/>
    </source>
</evidence>
<keyword evidence="9" id="KW-0807">Transducer</keyword>
<feature type="transmembrane region" description="Helical" evidence="10">
    <location>
        <begin position="1372"/>
        <end position="1390"/>
    </location>
</feature>
<feature type="transmembrane region" description="Helical" evidence="10">
    <location>
        <begin position="1011"/>
        <end position="1029"/>
    </location>
</feature>
<keyword evidence="3" id="KW-0716">Sensory transduction</keyword>
<feature type="transmembrane region" description="Helical" evidence="10">
    <location>
        <begin position="1428"/>
        <end position="1447"/>
    </location>
</feature>
<evidence type="ECO:0000256" key="2">
    <source>
        <dbReference type="ARBA" id="ARBA00022475"/>
    </source>
</evidence>
<protein>
    <submittedName>
        <fullName evidence="11">Uncharacterized protein</fullName>
    </submittedName>
</protein>
<feature type="transmembrane region" description="Helical" evidence="10">
    <location>
        <begin position="260"/>
        <end position="286"/>
    </location>
</feature>
<feature type="transmembrane region" description="Helical" evidence="10">
    <location>
        <begin position="954"/>
        <end position="973"/>
    </location>
</feature>
<evidence type="ECO:0000313" key="11">
    <source>
        <dbReference type="EMBL" id="KAL2748419.1"/>
    </source>
</evidence>
<name>A0ABD2CTG8_VESMC</name>
<comment type="subcellular location">
    <subcellularLocation>
        <location evidence="1">Cell membrane</location>
        <topology evidence="1">Multi-pass membrane protein</topology>
    </subcellularLocation>
</comment>
<evidence type="ECO:0000256" key="3">
    <source>
        <dbReference type="ARBA" id="ARBA00022606"/>
    </source>
</evidence>
<keyword evidence="7 10" id="KW-0472">Membrane</keyword>
<feature type="transmembrane region" description="Helical" evidence="10">
    <location>
        <begin position="697"/>
        <end position="725"/>
    </location>
</feature>
<feature type="transmembrane region" description="Helical" evidence="10">
    <location>
        <begin position="640"/>
        <end position="658"/>
    </location>
</feature>
<keyword evidence="12" id="KW-1185">Reference proteome</keyword>
<keyword evidence="2" id="KW-1003">Cell membrane</keyword>
<feature type="transmembrane region" description="Helical" evidence="10">
    <location>
        <begin position="1600"/>
        <end position="1624"/>
    </location>
</feature>
<accession>A0ABD2CTG8</accession>
<dbReference type="EMBL" id="JAYRBN010000031">
    <property type="protein sequence ID" value="KAL2748419.1"/>
    <property type="molecule type" value="Genomic_DNA"/>
</dbReference>
<feature type="transmembrane region" description="Helical" evidence="10">
    <location>
        <begin position="924"/>
        <end position="942"/>
    </location>
</feature>
<feature type="transmembrane region" description="Helical" evidence="10">
    <location>
        <begin position="780"/>
        <end position="800"/>
    </location>
</feature>
<keyword evidence="8" id="KW-0675">Receptor</keyword>
<evidence type="ECO:0000256" key="8">
    <source>
        <dbReference type="ARBA" id="ARBA00023170"/>
    </source>
</evidence>
<proteinExistence type="predicted"/>
<dbReference type="GO" id="GO:0007165">
    <property type="term" value="P:signal transduction"/>
    <property type="evidence" value="ECO:0007669"/>
    <property type="project" value="UniProtKB-KW"/>
</dbReference>
<evidence type="ECO:0000256" key="10">
    <source>
        <dbReference type="SAM" id="Phobius"/>
    </source>
</evidence>
<reference evidence="11 12" key="1">
    <citation type="journal article" date="2024" name="Ann. Entomol. Soc. Am.">
        <title>Genomic analyses of the southern and eastern yellowjacket wasps (Hymenoptera: Vespidae) reveal evolutionary signatures of social life.</title>
        <authorList>
            <person name="Catto M.A."/>
            <person name="Caine P.B."/>
            <person name="Orr S.E."/>
            <person name="Hunt B.G."/>
            <person name="Goodisman M.A.D."/>
        </authorList>
    </citation>
    <scope>NUCLEOTIDE SEQUENCE [LARGE SCALE GENOMIC DNA]</scope>
    <source>
        <strain evidence="11">232</strain>
        <tissue evidence="11">Head and thorax</tissue>
    </source>
</reference>
<feature type="transmembrane region" description="Helical" evidence="10">
    <location>
        <begin position="334"/>
        <end position="358"/>
    </location>
</feature>
<keyword evidence="5" id="KW-0552">Olfaction</keyword>
<organism evidence="11 12">
    <name type="scientific">Vespula maculifrons</name>
    <name type="common">Eastern yellow jacket</name>
    <name type="synonym">Wasp</name>
    <dbReference type="NCBI Taxonomy" id="7453"/>
    <lineage>
        <taxon>Eukaryota</taxon>
        <taxon>Metazoa</taxon>
        <taxon>Ecdysozoa</taxon>
        <taxon>Arthropoda</taxon>
        <taxon>Hexapoda</taxon>
        <taxon>Insecta</taxon>
        <taxon>Pterygota</taxon>
        <taxon>Neoptera</taxon>
        <taxon>Endopterygota</taxon>
        <taxon>Hymenoptera</taxon>
        <taxon>Apocrita</taxon>
        <taxon>Aculeata</taxon>
        <taxon>Vespoidea</taxon>
        <taxon>Vespidae</taxon>
        <taxon>Vespinae</taxon>
        <taxon>Vespula</taxon>
    </lineage>
</organism>
<keyword evidence="4 10" id="KW-0812">Transmembrane</keyword>
<dbReference type="InterPro" id="IPR004117">
    <property type="entry name" value="7tm6_olfct_rcpt"/>
</dbReference>
<comment type="caution">
    <text evidence="11">The sequence shown here is derived from an EMBL/GenBank/DDBJ whole genome shotgun (WGS) entry which is preliminary data.</text>
</comment>
<feature type="transmembrane region" description="Helical" evidence="10">
    <location>
        <begin position="1568"/>
        <end position="1588"/>
    </location>
</feature>
<feature type="transmembrane region" description="Helical" evidence="10">
    <location>
        <begin position="222"/>
        <end position="240"/>
    </location>
</feature>
<dbReference type="GO" id="GO:0005886">
    <property type="term" value="C:plasma membrane"/>
    <property type="evidence" value="ECO:0007669"/>
    <property type="project" value="UniProtKB-SubCell"/>
</dbReference>
<feature type="transmembrane region" description="Helical" evidence="10">
    <location>
        <begin position="1183"/>
        <end position="1207"/>
    </location>
</feature>
<gene>
    <name evidence="11" type="ORF">V1477_003062</name>
</gene>
<evidence type="ECO:0000256" key="6">
    <source>
        <dbReference type="ARBA" id="ARBA00022989"/>
    </source>
</evidence>
<dbReference type="PANTHER" id="PTHR21137:SF35">
    <property type="entry name" value="ODORANT RECEPTOR 19A-RELATED"/>
    <property type="match status" value="1"/>
</dbReference>
<dbReference type="GO" id="GO:0007608">
    <property type="term" value="P:sensory perception of smell"/>
    <property type="evidence" value="ECO:0007669"/>
    <property type="project" value="UniProtKB-KW"/>
</dbReference>